<dbReference type="GO" id="GO:0033608">
    <property type="term" value="F:formyl-CoA transferase activity"/>
    <property type="evidence" value="ECO:0007669"/>
    <property type="project" value="UniProtKB-EC"/>
</dbReference>
<evidence type="ECO:0000313" key="3">
    <source>
        <dbReference type="EMBL" id="AKJ67844.1"/>
    </source>
</evidence>
<organism evidence="3 4">
    <name type="scientific">Pandoraea thiooxydans</name>
    <dbReference type="NCBI Taxonomy" id="445709"/>
    <lineage>
        <taxon>Bacteria</taxon>
        <taxon>Pseudomonadati</taxon>
        <taxon>Pseudomonadota</taxon>
        <taxon>Betaproteobacteria</taxon>
        <taxon>Burkholderiales</taxon>
        <taxon>Burkholderiaceae</taxon>
        <taxon>Pandoraea</taxon>
    </lineage>
</organism>
<name>A0A0G3EP86_9BURK</name>
<comment type="caution">
    <text evidence="2">Lacks conserved residue(s) required for the propagation of feature annotation.</text>
</comment>
<evidence type="ECO:0000256" key="1">
    <source>
        <dbReference type="ARBA" id="ARBA00022679"/>
    </source>
</evidence>
<proteinExistence type="inferred from homology"/>
<dbReference type="KEGG" id="ptx:ABW99_06070"/>
<dbReference type="PATRIC" id="fig|445709.3.peg.1305"/>
<dbReference type="InterPro" id="IPR044855">
    <property type="entry name" value="CoA-Trfase_III_dom3_sf"/>
</dbReference>
<comment type="function">
    <text evidence="2">Involved in the catabolism of oxalate and in the adapatation to low pH via the induction of the oxalate-dependent acid tolerance response (ATR). Catalyzes the transfer of the CoA moiety from formyl-CoA to oxalate.</text>
</comment>
<dbReference type="Gene3D" id="3.40.50.10540">
    <property type="entry name" value="Crotonobetainyl-coa:carnitine coa-transferase, domain 1"/>
    <property type="match status" value="1"/>
</dbReference>
<sequence length="410" mass="44875">MDMKALEGVRILDMTHVQAGPTATQLLAWFGADVIKVEMPGRGDITRAQLRDVPDADSLYFTMLNSNKRSLTLNIKAPSGKALLEDLVRQCDVIVENFGPGVLDRAGFTWERLQALNPRISYASIKGFGPGPYVDCKAYENVAQCMGGSASTTGFEDGPPVVTGAQIGDSGTGVHCVVGILAALLQREKTGRGQRIEVAMQDAVLNLCRVKLRDQQRVMRGPLREYPNEKFEDYVPRAGNASGGGQPGAALRCSPGGANDYVYVIIQPQGWEPLMKLCGREDLITHPDFAMPEARLKHLPECFSIIEAWTRTQTKFQVMEALNAVHVPCGPILSTQDLIEDKSMYERGYLVELDHPVRGKYVQLGCPINLSDSPVDVQRSPLLGEHTEEILAWLGKSTAEIDQLRAEGAI</sequence>
<reference evidence="4" key="1">
    <citation type="submission" date="2015-06" db="EMBL/GenBank/DDBJ databases">
        <authorList>
            <person name="Lim Y.L."/>
            <person name="Ee R."/>
            <person name="Yong D."/>
            <person name="How K.Y."/>
            <person name="Yin W.F."/>
            <person name="Chan K.G."/>
        </authorList>
    </citation>
    <scope>NUCLEOTIDE SEQUENCE [LARGE SCALE GENOMIC DNA]</scope>
    <source>
        <strain evidence="4">DSM 25325</strain>
    </source>
</reference>
<dbReference type="OrthoDB" id="5294844at2"/>
<comment type="catalytic activity">
    <reaction evidence="2">
        <text>formyl-CoA + oxalate = oxalyl-CoA + formate</text>
        <dbReference type="Rhea" id="RHEA:16545"/>
        <dbReference type="ChEBI" id="CHEBI:15740"/>
        <dbReference type="ChEBI" id="CHEBI:30623"/>
        <dbReference type="ChEBI" id="CHEBI:57376"/>
        <dbReference type="ChEBI" id="CHEBI:57388"/>
        <dbReference type="EC" id="2.8.3.16"/>
    </reaction>
</comment>
<dbReference type="InterPro" id="IPR017659">
    <property type="entry name" value="Formyl_CoA_transfer"/>
</dbReference>
<dbReference type="NCBIfam" id="TIGR03253">
    <property type="entry name" value="oxalate_frc"/>
    <property type="match status" value="1"/>
</dbReference>
<dbReference type="UniPathway" id="UPA00540">
    <property type="reaction ID" value="UER00598"/>
</dbReference>
<comment type="similarity">
    <text evidence="2">Belongs to the CoA-transferase III family. Frc subfamily.</text>
</comment>
<protein>
    <recommendedName>
        <fullName evidence="2">Formyl-CoA:oxalate CoA-transferase</fullName>
        <shortName evidence="2">FCOCT</shortName>
        <ecNumber evidence="2">2.8.3.16</ecNumber>
    </recommendedName>
    <alternativeName>
        <fullName evidence="2">Formyl-coenzyme A transferase</fullName>
        <shortName evidence="2">Formyl-CoA transferase</shortName>
    </alternativeName>
</protein>
<feature type="binding site" evidence="2">
    <location>
        <begin position="16"/>
        <end position="19"/>
    </location>
    <ligand>
        <name>CoA</name>
        <dbReference type="ChEBI" id="CHEBI:57287"/>
    </ligand>
</feature>
<feature type="binding site" evidence="2">
    <location>
        <begin position="244"/>
        <end position="246"/>
    </location>
    <ligand>
        <name>substrate</name>
    </ligand>
</feature>
<dbReference type="Gene3D" id="3.30.1540.10">
    <property type="entry name" value="formyl-coa transferase, domain 3"/>
    <property type="match status" value="1"/>
</dbReference>
<keyword evidence="1 2" id="KW-0808">Transferase</keyword>
<dbReference type="STRING" id="445709.ABW99_06070"/>
<keyword evidence="4" id="KW-1185">Reference proteome</keyword>
<feature type="active site" description="Nucleophile" evidence="2">
    <location>
        <position position="169"/>
    </location>
</feature>
<dbReference type="SUPFAM" id="SSF89796">
    <property type="entry name" value="CoA-transferase family III (CaiB/BaiF)"/>
    <property type="match status" value="1"/>
</dbReference>
<dbReference type="GO" id="GO:0033611">
    <property type="term" value="P:oxalate catabolic process"/>
    <property type="evidence" value="ECO:0007669"/>
    <property type="project" value="UniProtKB-UniRule"/>
</dbReference>
<dbReference type="InterPro" id="IPR050483">
    <property type="entry name" value="CoA-transferase_III_domain"/>
</dbReference>
<dbReference type="Proteomes" id="UP000036700">
    <property type="component" value="Chromosome"/>
</dbReference>
<dbReference type="Pfam" id="PF02515">
    <property type="entry name" value="CoA_transf_3"/>
    <property type="match status" value="1"/>
</dbReference>
<dbReference type="InterPro" id="IPR003673">
    <property type="entry name" value="CoA-Trfase_fam_III"/>
</dbReference>
<comment type="subunit">
    <text evidence="2">Homodimer.</text>
</comment>
<feature type="binding site" evidence="2">
    <location>
        <begin position="137"/>
        <end position="140"/>
    </location>
    <ligand>
        <name>CoA</name>
        <dbReference type="ChEBI" id="CHEBI:57287"/>
    </ligand>
</feature>
<dbReference type="PANTHER" id="PTHR48207">
    <property type="entry name" value="SUCCINATE--HYDROXYMETHYLGLUTARATE COA-TRANSFERASE"/>
    <property type="match status" value="1"/>
</dbReference>
<comment type="pathway">
    <text evidence="2">Metabolic intermediate degradation; oxalate degradation; CO(2) and formate from oxalate: step 1/2.</text>
</comment>
<evidence type="ECO:0000256" key="2">
    <source>
        <dbReference type="HAMAP-Rule" id="MF_00742"/>
    </source>
</evidence>
<feature type="binding site" evidence="2">
    <location>
        <begin position="97"/>
        <end position="99"/>
    </location>
    <ligand>
        <name>CoA</name>
        <dbReference type="ChEBI" id="CHEBI:57287"/>
    </ligand>
</feature>
<gene>
    <name evidence="2" type="primary">frc</name>
    <name evidence="3" type="ORF">ABW99_06070</name>
</gene>
<accession>A0A0G3EP86</accession>
<dbReference type="HAMAP" id="MF_00742">
    <property type="entry name" value="Formyl_CoA_transfer"/>
    <property type="match status" value="1"/>
</dbReference>
<dbReference type="EC" id="2.8.3.16" evidence="2"/>
<dbReference type="RefSeq" id="WP_047213619.1">
    <property type="nucleotide sequence ID" value="NZ_CP011568.3"/>
</dbReference>
<dbReference type="InterPro" id="IPR023606">
    <property type="entry name" value="CoA-Trfase_III_dom_1_sf"/>
</dbReference>
<evidence type="ECO:0000313" key="4">
    <source>
        <dbReference type="Proteomes" id="UP000036700"/>
    </source>
</evidence>
<dbReference type="PANTHER" id="PTHR48207:SF3">
    <property type="entry name" value="SUCCINATE--HYDROXYMETHYLGLUTARATE COA-TRANSFERASE"/>
    <property type="match status" value="1"/>
</dbReference>
<feature type="binding site" evidence="2">
    <location>
        <position position="105"/>
    </location>
    <ligand>
        <name>CoA</name>
        <dbReference type="ChEBI" id="CHEBI:57287"/>
    </ligand>
</feature>
<dbReference type="NCBIfam" id="NF003809">
    <property type="entry name" value="PRK05398.1"/>
    <property type="match status" value="1"/>
</dbReference>
<dbReference type="EMBL" id="CP011568">
    <property type="protein sequence ID" value="AKJ67844.1"/>
    <property type="molecule type" value="Genomic_DNA"/>
</dbReference>
<dbReference type="AlphaFoldDB" id="A0A0G3EP86"/>